<dbReference type="AlphaFoldDB" id="A0A919A9M4"/>
<organism evidence="4 5">
    <name type="scientific">Streptomyces longispororuber</name>
    <dbReference type="NCBI Taxonomy" id="68230"/>
    <lineage>
        <taxon>Bacteria</taxon>
        <taxon>Bacillati</taxon>
        <taxon>Actinomycetota</taxon>
        <taxon>Actinomycetes</taxon>
        <taxon>Kitasatosporales</taxon>
        <taxon>Streptomycetaceae</taxon>
        <taxon>Streptomyces</taxon>
    </lineage>
</organism>
<dbReference type="InterPro" id="IPR036291">
    <property type="entry name" value="NAD(P)-bd_dom_sf"/>
</dbReference>
<dbReference type="InterPro" id="IPR001509">
    <property type="entry name" value="Epimerase_deHydtase"/>
</dbReference>
<name>A0A919A9M4_9ACTN</name>
<dbReference type="InterPro" id="IPR010099">
    <property type="entry name" value="SDR39U1"/>
</dbReference>
<evidence type="ECO:0000256" key="1">
    <source>
        <dbReference type="ARBA" id="ARBA00009353"/>
    </source>
</evidence>
<feature type="domain" description="NAD-dependent epimerase/dehydratase" evidence="2">
    <location>
        <begin position="19"/>
        <end position="230"/>
    </location>
</feature>
<dbReference type="CDD" id="cd05242">
    <property type="entry name" value="SDR_a8"/>
    <property type="match status" value="1"/>
</dbReference>
<dbReference type="SUPFAM" id="SSF51735">
    <property type="entry name" value="NAD(P)-binding Rossmann-fold domains"/>
    <property type="match status" value="1"/>
</dbReference>
<dbReference type="RefSeq" id="WP_190140121.1">
    <property type="nucleotide sequence ID" value="NZ_BNBT01000188.1"/>
</dbReference>
<dbReference type="Proteomes" id="UP000608024">
    <property type="component" value="Unassembled WGS sequence"/>
</dbReference>
<accession>A0A919A9M4</accession>
<evidence type="ECO:0000259" key="3">
    <source>
        <dbReference type="Pfam" id="PF08338"/>
    </source>
</evidence>
<evidence type="ECO:0000259" key="2">
    <source>
        <dbReference type="Pfam" id="PF01370"/>
    </source>
</evidence>
<comment type="caution">
    <text evidence="4">The sequence shown here is derived from an EMBL/GenBank/DDBJ whole genome shotgun (WGS) entry which is preliminary data.</text>
</comment>
<sequence length="312" mass="33173">MEPTRPEPSASPSGQPSRVVVTGASGLIGTALTRSLTAAGHQVVRLVRRAPRTPDEVRWNPKEGRLDPAGLAGCTAVVNLAGAGIGDRRWSDAYKRELRDSRVLGTRTLVTAVAALDEPPRVFVNGSAIGIYGDTGEHPVDETAPPGEGFLPSLCVEWEAAALPLQEAGVRTVFARTGLVVAREGGAWGRMFPLFKAGLGGRLGNGRQYWSFVSLHDEVAALRHLLARDDLSGPFNLTAPRPVTNREVTRAMGRALHRPTLFPAPAPVLRAVLGEMAGDVLGSQRVLPARLLDSGFSFAHPTVDDAVRAALR</sequence>
<evidence type="ECO:0000313" key="4">
    <source>
        <dbReference type="EMBL" id="GHE93339.1"/>
    </source>
</evidence>
<dbReference type="EMBL" id="BNBT01000188">
    <property type="protein sequence ID" value="GHE93339.1"/>
    <property type="molecule type" value="Genomic_DNA"/>
</dbReference>
<keyword evidence="5" id="KW-1185">Reference proteome</keyword>
<proteinExistence type="inferred from homology"/>
<dbReference type="Pfam" id="PF08338">
    <property type="entry name" value="DUF1731"/>
    <property type="match status" value="1"/>
</dbReference>
<comment type="similarity">
    <text evidence="1">Belongs to the NAD(P)-dependent epimerase/dehydratase family. SDR39U1 subfamily.</text>
</comment>
<protein>
    <submittedName>
        <fullName evidence="4">Epimerase</fullName>
    </submittedName>
</protein>
<reference evidence="4" key="2">
    <citation type="submission" date="2020-09" db="EMBL/GenBank/DDBJ databases">
        <authorList>
            <person name="Sun Q."/>
            <person name="Ohkuma M."/>
        </authorList>
    </citation>
    <scope>NUCLEOTIDE SEQUENCE</scope>
    <source>
        <strain evidence="4">JCM 4784</strain>
    </source>
</reference>
<feature type="domain" description="DUF1731" evidence="3">
    <location>
        <begin position="264"/>
        <end position="309"/>
    </location>
</feature>
<dbReference type="NCBIfam" id="TIGR01777">
    <property type="entry name" value="yfcH"/>
    <property type="match status" value="1"/>
</dbReference>
<dbReference type="Gene3D" id="3.40.50.720">
    <property type="entry name" value="NAD(P)-binding Rossmann-like Domain"/>
    <property type="match status" value="1"/>
</dbReference>
<evidence type="ECO:0000313" key="5">
    <source>
        <dbReference type="Proteomes" id="UP000608024"/>
    </source>
</evidence>
<dbReference type="PANTHER" id="PTHR11092:SF0">
    <property type="entry name" value="EPIMERASE FAMILY PROTEIN SDR39U1"/>
    <property type="match status" value="1"/>
</dbReference>
<dbReference type="PANTHER" id="PTHR11092">
    <property type="entry name" value="SUGAR NUCLEOTIDE EPIMERASE RELATED"/>
    <property type="match status" value="1"/>
</dbReference>
<reference evidence="4" key="1">
    <citation type="journal article" date="2014" name="Int. J. Syst. Evol. Microbiol.">
        <title>Complete genome sequence of Corynebacterium casei LMG S-19264T (=DSM 44701T), isolated from a smear-ripened cheese.</title>
        <authorList>
            <consortium name="US DOE Joint Genome Institute (JGI-PGF)"/>
            <person name="Walter F."/>
            <person name="Albersmeier A."/>
            <person name="Kalinowski J."/>
            <person name="Ruckert C."/>
        </authorList>
    </citation>
    <scope>NUCLEOTIDE SEQUENCE</scope>
    <source>
        <strain evidence="4">JCM 4784</strain>
    </source>
</reference>
<dbReference type="InterPro" id="IPR013549">
    <property type="entry name" value="DUF1731"/>
</dbReference>
<gene>
    <name evidence="4" type="ORF">GCM10018785_69050</name>
</gene>
<dbReference type="Pfam" id="PF01370">
    <property type="entry name" value="Epimerase"/>
    <property type="match status" value="1"/>
</dbReference>